<evidence type="ECO:0000256" key="1">
    <source>
        <dbReference type="ARBA" id="ARBA00023157"/>
    </source>
</evidence>
<dbReference type="InterPro" id="IPR011992">
    <property type="entry name" value="EF-hand-dom_pair"/>
</dbReference>
<feature type="domain" description="EF-hand" evidence="3">
    <location>
        <begin position="640"/>
        <end position="672"/>
    </location>
</feature>
<dbReference type="Pfam" id="PF00578">
    <property type="entry name" value="AhpC-TSA"/>
    <property type="match status" value="1"/>
</dbReference>
<proteinExistence type="predicted"/>
<keyword evidence="6" id="KW-1185">Reference proteome</keyword>
<dbReference type="InterPro" id="IPR008977">
    <property type="entry name" value="PHM/PNGase_F_dom_sf"/>
</dbReference>
<dbReference type="PROSITE" id="PS50222">
    <property type="entry name" value="EF_HAND_2"/>
    <property type="match status" value="1"/>
</dbReference>
<dbReference type="Gene3D" id="2.60.120.310">
    <property type="entry name" value="Copper type II, ascorbate-dependent monooxygenase, N-terminal domain"/>
    <property type="match status" value="1"/>
</dbReference>
<feature type="region of interest" description="Disordered" evidence="2">
    <location>
        <begin position="582"/>
        <end position="608"/>
    </location>
</feature>
<dbReference type="Pfam" id="PF13202">
    <property type="entry name" value="EF-hand_5"/>
    <property type="match status" value="1"/>
</dbReference>
<dbReference type="InterPro" id="IPR018247">
    <property type="entry name" value="EF_Hand_1_Ca_BS"/>
</dbReference>
<dbReference type="GO" id="GO:0016209">
    <property type="term" value="F:antioxidant activity"/>
    <property type="evidence" value="ECO:0007669"/>
    <property type="project" value="InterPro"/>
</dbReference>
<dbReference type="InterPro" id="IPR036939">
    <property type="entry name" value="Cu2_ascorb_mOase_N_sf"/>
</dbReference>
<dbReference type="InterPro" id="IPR036249">
    <property type="entry name" value="Thioredoxin-like_sf"/>
</dbReference>
<evidence type="ECO:0000259" key="4">
    <source>
        <dbReference type="PROSITE" id="PS51352"/>
    </source>
</evidence>
<dbReference type="GO" id="GO:0016715">
    <property type="term" value="F:oxidoreductase activity, acting on paired donors, with incorporation or reduction of molecular oxygen, reduced ascorbate as one donor, and incorporation of one atom of oxygen"/>
    <property type="evidence" value="ECO:0007669"/>
    <property type="project" value="InterPro"/>
</dbReference>
<dbReference type="SUPFAM" id="SSF47473">
    <property type="entry name" value="EF-hand"/>
    <property type="match status" value="1"/>
</dbReference>
<dbReference type="InterPro" id="IPR013766">
    <property type="entry name" value="Thioredoxin_domain"/>
</dbReference>
<dbReference type="GO" id="GO:0005509">
    <property type="term" value="F:calcium ion binding"/>
    <property type="evidence" value="ECO:0007669"/>
    <property type="project" value="InterPro"/>
</dbReference>
<dbReference type="PANTHER" id="PTHR43640:SF1">
    <property type="entry name" value="THIOREDOXIN-DEPENDENT PEROXIREDOXIN"/>
    <property type="match status" value="1"/>
</dbReference>
<dbReference type="EMBL" id="SJPK01000010">
    <property type="protein sequence ID" value="TWT64712.1"/>
    <property type="molecule type" value="Genomic_DNA"/>
</dbReference>
<sequence length="672" mass="74935">MNICSQLLRYAGIGVFVCLVGMRGATAAGPIPLLKLQLRDPAGQAITLPPSEFTVVCFLGTECPLARLYGPRLERLKDRFGDQGVTFVGVDSNAQDSPAEIADYAKDVGLTFPIAKDADQSVLAVFDAERTPEVFVVDAAGRVRYRGRIDDQYEPGLARAKPTQHDLREAIESLLAGETVEHPQTPGVGCLITKIPHPSGKDADAATVTFTADVAPILNQHCVECHRDSEIAPFALTDYDEVVGWGQMMLEVIDQKRMPPWHADPTIGHFVGERKMPEQARDTIARWIDQGMAEGDADDLPPTPTWNSGWHLPTDPELVIPMRDRPFHVPADDVVDYQYYVVDPGWEEDRWVRAAQVVPGNARVVHHAIVFVRPPDGSDSRGIGWLGAYVPGQRTAILPPDHARRIPAGSKLIFQMHYTPNGRASDDISRVGVWFAEPADVTHEVFTRVAIDHDFEIPPRTEDYDVHISLDRFDPESRLLGVTPHMHLRGKSFQLKAQRRGGEVEDLLRVPHYDFNWQHYYQFAESLPLDEIESLDMTVTFDNSAANPANPAPEEYVTWGDQTWEEMAIAFLDVARPRHRTRTVARREEAGDVPTAQSGSSAGGQDDDRLAADQAIQSRVRKFLAAMDQDGDGRILREETPLTFQKFGFRKMDRNRDGVLDHEEVETAAAER</sequence>
<dbReference type="SUPFAM" id="SSF52833">
    <property type="entry name" value="Thioredoxin-like"/>
    <property type="match status" value="1"/>
</dbReference>
<keyword evidence="1" id="KW-1015">Disulfide bond</keyword>
<evidence type="ECO:0000256" key="2">
    <source>
        <dbReference type="SAM" id="MobiDB-lite"/>
    </source>
</evidence>
<protein>
    <submittedName>
        <fullName evidence="5">Thiol-disulfide oxidoreductase ResA</fullName>
    </submittedName>
</protein>
<dbReference type="GO" id="GO:0005507">
    <property type="term" value="F:copper ion binding"/>
    <property type="evidence" value="ECO:0007669"/>
    <property type="project" value="InterPro"/>
</dbReference>
<dbReference type="InterPro" id="IPR002048">
    <property type="entry name" value="EF_hand_dom"/>
</dbReference>
<dbReference type="Gene3D" id="3.40.30.10">
    <property type="entry name" value="Glutaredoxin"/>
    <property type="match status" value="1"/>
</dbReference>
<dbReference type="PANTHER" id="PTHR43640">
    <property type="entry name" value="OS07G0260300 PROTEIN"/>
    <property type="match status" value="1"/>
</dbReference>
<evidence type="ECO:0000313" key="5">
    <source>
        <dbReference type="EMBL" id="TWT64712.1"/>
    </source>
</evidence>
<organism evidence="5 6">
    <name type="scientific">Allorhodopirellula solitaria</name>
    <dbReference type="NCBI Taxonomy" id="2527987"/>
    <lineage>
        <taxon>Bacteria</taxon>
        <taxon>Pseudomonadati</taxon>
        <taxon>Planctomycetota</taxon>
        <taxon>Planctomycetia</taxon>
        <taxon>Pirellulales</taxon>
        <taxon>Pirellulaceae</taxon>
        <taxon>Allorhodopirellula</taxon>
    </lineage>
</organism>
<dbReference type="Gene3D" id="1.10.238.10">
    <property type="entry name" value="EF-hand"/>
    <property type="match status" value="1"/>
</dbReference>
<dbReference type="InterPro" id="IPR047262">
    <property type="entry name" value="PRX-like1"/>
</dbReference>
<dbReference type="RefSeq" id="WP_222435476.1">
    <property type="nucleotide sequence ID" value="NZ_SJPK01000010.1"/>
</dbReference>
<dbReference type="PROSITE" id="PS00018">
    <property type="entry name" value="EF_HAND_1"/>
    <property type="match status" value="1"/>
</dbReference>
<dbReference type="AlphaFoldDB" id="A0A5C5XSP0"/>
<dbReference type="InterPro" id="IPR014784">
    <property type="entry name" value="Cu2_ascorb_mOase-like_C"/>
</dbReference>
<dbReference type="Gene3D" id="2.60.120.230">
    <property type="match status" value="1"/>
</dbReference>
<reference evidence="5 6" key="1">
    <citation type="submission" date="2019-02" db="EMBL/GenBank/DDBJ databases">
        <title>Deep-cultivation of Planctomycetes and their phenomic and genomic characterization uncovers novel biology.</title>
        <authorList>
            <person name="Wiegand S."/>
            <person name="Jogler M."/>
            <person name="Boedeker C."/>
            <person name="Pinto D."/>
            <person name="Vollmers J."/>
            <person name="Rivas-Marin E."/>
            <person name="Kohn T."/>
            <person name="Peeters S.H."/>
            <person name="Heuer A."/>
            <person name="Rast P."/>
            <person name="Oberbeckmann S."/>
            <person name="Bunk B."/>
            <person name="Jeske O."/>
            <person name="Meyerdierks A."/>
            <person name="Storesund J.E."/>
            <person name="Kallscheuer N."/>
            <person name="Luecker S."/>
            <person name="Lage O.M."/>
            <person name="Pohl T."/>
            <person name="Merkel B.J."/>
            <person name="Hornburger P."/>
            <person name="Mueller R.-W."/>
            <person name="Bruemmer F."/>
            <person name="Labrenz M."/>
            <person name="Spormann A.M."/>
            <person name="Op Den Camp H."/>
            <person name="Overmann J."/>
            <person name="Amann R."/>
            <person name="Jetten M.S.M."/>
            <person name="Mascher T."/>
            <person name="Medema M.H."/>
            <person name="Devos D.P."/>
            <person name="Kaster A.-K."/>
            <person name="Ovreas L."/>
            <person name="Rohde M."/>
            <person name="Galperin M.Y."/>
            <person name="Jogler C."/>
        </authorList>
    </citation>
    <scope>NUCLEOTIDE SEQUENCE [LARGE SCALE GENOMIC DNA]</scope>
    <source>
        <strain evidence="5 6">CA85</strain>
    </source>
</reference>
<name>A0A5C5XSP0_9BACT</name>
<dbReference type="InterPro" id="IPR000866">
    <property type="entry name" value="AhpC/TSA"/>
</dbReference>
<comment type="caution">
    <text evidence="5">The sequence shown here is derived from an EMBL/GenBank/DDBJ whole genome shotgun (WGS) entry which is preliminary data.</text>
</comment>
<feature type="domain" description="Thioredoxin" evidence="4">
    <location>
        <begin position="25"/>
        <end position="176"/>
    </location>
</feature>
<dbReference type="SUPFAM" id="SSF49742">
    <property type="entry name" value="PHM/PNGase F"/>
    <property type="match status" value="2"/>
</dbReference>
<evidence type="ECO:0000313" key="6">
    <source>
        <dbReference type="Proteomes" id="UP000318053"/>
    </source>
</evidence>
<accession>A0A5C5XSP0</accession>
<gene>
    <name evidence="5" type="primary">resA_7</name>
    <name evidence="5" type="ORF">CA85_38450</name>
</gene>
<dbReference type="Proteomes" id="UP000318053">
    <property type="component" value="Unassembled WGS sequence"/>
</dbReference>
<dbReference type="PROSITE" id="PS51352">
    <property type="entry name" value="THIOREDOXIN_2"/>
    <property type="match status" value="1"/>
</dbReference>
<evidence type="ECO:0000259" key="3">
    <source>
        <dbReference type="PROSITE" id="PS50222"/>
    </source>
</evidence>